<dbReference type="Proteomes" id="UP000635142">
    <property type="component" value="Unassembled WGS sequence"/>
</dbReference>
<dbReference type="AlphaFoldDB" id="A0A927D8F8"/>
<dbReference type="InterPro" id="IPR050223">
    <property type="entry name" value="D-isomer_2-hydroxyacid_DH"/>
</dbReference>
<dbReference type="PANTHER" id="PTHR10996">
    <property type="entry name" value="2-HYDROXYACID DEHYDROGENASE-RELATED"/>
    <property type="match status" value="1"/>
</dbReference>
<comment type="caution">
    <text evidence="7">The sequence shown here is derived from an EMBL/GenBank/DDBJ whole genome shotgun (WGS) entry which is preliminary data.</text>
</comment>
<dbReference type="SUPFAM" id="SSF51735">
    <property type="entry name" value="NAD(P)-binding Rossmann-fold domains"/>
    <property type="match status" value="1"/>
</dbReference>
<evidence type="ECO:0000256" key="2">
    <source>
        <dbReference type="ARBA" id="ARBA00023002"/>
    </source>
</evidence>
<dbReference type="Pfam" id="PF00389">
    <property type="entry name" value="2-Hacid_dh"/>
    <property type="match status" value="1"/>
</dbReference>
<dbReference type="EMBL" id="JACTAG010000003">
    <property type="protein sequence ID" value="MBD3666073.1"/>
    <property type="molecule type" value="Genomic_DNA"/>
</dbReference>
<evidence type="ECO:0000256" key="1">
    <source>
        <dbReference type="ARBA" id="ARBA00022857"/>
    </source>
</evidence>
<evidence type="ECO:0000256" key="3">
    <source>
        <dbReference type="ARBA" id="ARBA00023027"/>
    </source>
</evidence>
<accession>A0A927D8F8</accession>
<reference evidence="7" key="1">
    <citation type="submission" date="2020-08" db="EMBL/GenBank/DDBJ databases">
        <title>Sulfitobacter aestuariivivens sp. nov., isolated from a tidal flat.</title>
        <authorList>
            <person name="Park S."/>
            <person name="Yoon J.-H."/>
        </authorList>
    </citation>
    <scope>NUCLEOTIDE SEQUENCE</scope>
    <source>
        <strain evidence="7">TSTF-M16</strain>
    </source>
</reference>
<name>A0A927D8F8_9RHOB</name>
<keyword evidence="8" id="KW-1185">Reference proteome</keyword>
<keyword evidence="1" id="KW-0521">NADP</keyword>
<dbReference type="SUPFAM" id="SSF52283">
    <property type="entry name" value="Formate/glycerate dehydrogenase catalytic domain-like"/>
    <property type="match status" value="1"/>
</dbReference>
<dbReference type="Pfam" id="PF02826">
    <property type="entry name" value="2-Hacid_dh_C"/>
    <property type="match status" value="1"/>
</dbReference>
<dbReference type="InterPro" id="IPR006140">
    <property type="entry name" value="D-isomer_DH_NAD-bd"/>
</dbReference>
<dbReference type="RefSeq" id="WP_191077088.1">
    <property type="nucleotide sequence ID" value="NZ_JACTAG010000003.1"/>
</dbReference>
<gene>
    <name evidence="7" type="ORF">H9Q16_19210</name>
</gene>
<proteinExistence type="inferred from homology"/>
<evidence type="ECO:0000259" key="5">
    <source>
        <dbReference type="Pfam" id="PF00389"/>
    </source>
</evidence>
<dbReference type="GO" id="GO:0030267">
    <property type="term" value="F:glyoxylate reductase (NADPH) activity"/>
    <property type="evidence" value="ECO:0007669"/>
    <property type="project" value="TreeGrafter"/>
</dbReference>
<sequence>MTKTLAIGHYTADEAAELGAAFGPHCVASSGDVAKIELAARSQISVVAFKDHDPFGASEMDALPQLQLIANYGVGFDAIDMAAARARGIRVTNTPDVLNDDVADLAIAMWLAQGRQMRAAETWVREGQWQRGAGPVPLNRKMSGGVAGIMGMGRIGRAIADRLAAFGTEIHYHARGRKETPGWTFQSDPVALAEAVDFLFVALVGGSETKNYVSAEVINALGPRGVLINISRGSTVDEGALLDALENGKLAGAGLDVFLNEPRIDPRFLALENVVLQPHQGSGTSETRAAMAQLQRDNIAAHFAGTDLLTPVN</sequence>
<evidence type="ECO:0000313" key="8">
    <source>
        <dbReference type="Proteomes" id="UP000635142"/>
    </source>
</evidence>
<feature type="domain" description="D-isomer specific 2-hydroxyacid dehydrogenase NAD-binding" evidence="6">
    <location>
        <begin position="107"/>
        <end position="281"/>
    </location>
</feature>
<comment type="similarity">
    <text evidence="4">Belongs to the D-isomer specific 2-hydroxyacid dehydrogenase family.</text>
</comment>
<dbReference type="InterPro" id="IPR036291">
    <property type="entry name" value="NAD(P)-bd_dom_sf"/>
</dbReference>
<organism evidence="7 8">
    <name type="scientific">Sulfitobacter aestuariivivens</name>
    <dbReference type="NCBI Taxonomy" id="2766981"/>
    <lineage>
        <taxon>Bacteria</taxon>
        <taxon>Pseudomonadati</taxon>
        <taxon>Pseudomonadota</taxon>
        <taxon>Alphaproteobacteria</taxon>
        <taxon>Rhodobacterales</taxon>
        <taxon>Roseobacteraceae</taxon>
        <taxon>Sulfitobacter</taxon>
    </lineage>
</organism>
<dbReference type="Gene3D" id="3.40.50.720">
    <property type="entry name" value="NAD(P)-binding Rossmann-like Domain"/>
    <property type="match status" value="2"/>
</dbReference>
<dbReference type="CDD" id="cd12156">
    <property type="entry name" value="HPPR"/>
    <property type="match status" value="1"/>
</dbReference>
<evidence type="ECO:0000259" key="6">
    <source>
        <dbReference type="Pfam" id="PF02826"/>
    </source>
</evidence>
<evidence type="ECO:0000256" key="4">
    <source>
        <dbReference type="RuleBase" id="RU003719"/>
    </source>
</evidence>
<dbReference type="InterPro" id="IPR006139">
    <property type="entry name" value="D-isomer_2_OHA_DH_cat_dom"/>
</dbReference>
<protein>
    <submittedName>
        <fullName evidence="7">2-hydroxyacid dehydrogenase</fullName>
    </submittedName>
</protein>
<dbReference type="GO" id="GO:0016618">
    <property type="term" value="F:hydroxypyruvate reductase [NAD(P)H] activity"/>
    <property type="evidence" value="ECO:0007669"/>
    <property type="project" value="TreeGrafter"/>
</dbReference>
<feature type="domain" description="D-isomer specific 2-hydroxyacid dehydrogenase catalytic" evidence="5">
    <location>
        <begin position="42"/>
        <end position="313"/>
    </location>
</feature>
<keyword evidence="3" id="KW-0520">NAD</keyword>
<keyword evidence="2 4" id="KW-0560">Oxidoreductase</keyword>
<dbReference type="GO" id="GO:0005829">
    <property type="term" value="C:cytosol"/>
    <property type="evidence" value="ECO:0007669"/>
    <property type="project" value="TreeGrafter"/>
</dbReference>
<dbReference type="PANTHER" id="PTHR10996:SF178">
    <property type="entry name" value="2-HYDROXYACID DEHYDROGENASE YGL185C-RELATED"/>
    <property type="match status" value="1"/>
</dbReference>
<dbReference type="FunFam" id="3.40.50.720:FF:000213">
    <property type="entry name" value="Putative 2-hydroxyacid dehydrogenase"/>
    <property type="match status" value="1"/>
</dbReference>
<dbReference type="GO" id="GO:0051287">
    <property type="term" value="F:NAD binding"/>
    <property type="evidence" value="ECO:0007669"/>
    <property type="project" value="InterPro"/>
</dbReference>
<evidence type="ECO:0000313" key="7">
    <source>
        <dbReference type="EMBL" id="MBD3666073.1"/>
    </source>
</evidence>